<dbReference type="EMBL" id="JANPWB010000006">
    <property type="protein sequence ID" value="KAJ1174995.1"/>
    <property type="molecule type" value="Genomic_DNA"/>
</dbReference>
<dbReference type="PANTHER" id="PTHR24559:SF454">
    <property type="entry name" value="RIBONUCLEASE H"/>
    <property type="match status" value="1"/>
</dbReference>
<evidence type="ECO:0000313" key="3">
    <source>
        <dbReference type="Proteomes" id="UP001066276"/>
    </source>
</evidence>
<sequence>MELVEPGALQDRWTGPFEIKEQKGEATYLVDPKTARKPLRVLHHNRQKPHFERSEVSMLLVTDKGMEEEPEPLPDLLSANDGDGSVQEVDLSDSLTLDQRRDCYELLEHFSSLFSFTPGVTHLCVHDIDTGDSPPVKSKIYRVSEKVRSSIKNEVAKMLAPGVTEKSSSPWLSPVVLVPKAAAPGAKPELMHRLPGSQLCHKDRCSPHPRVDELVYRLGAAKFFSIFDLTSGYSRLP</sequence>
<dbReference type="Proteomes" id="UP001066276">
    <property type="component" value="Chromosome 3_2"/>
</dbReference>
<gene>
    <name evidence="2" type="ORF">NDU88_000286</name>
</gene>
<protein>
    <recommendedName>
        <fullName evidence="4">Reverse transcriptase domain-containing protein</fullName>
    </recommendedName>
</protein>
<dbReference type="InterPro" id="IPR053134">
    <property type="entry name" value="RNA-dir_DNA_polymerase"/>
</dbReference>
<comment type="caution">
    <text evidence="2">The sequence shown here is derived from an EMBL/GenBank/DDBJ whole genome shotgun (WGS) entry which is preliminary data.</text>
</comment>
<name>A0AAV7TF08_PLEWA</name>
<dbReference type="InterPro" id="IPR043128">
    <property type="entry name" value="Rev_trsase/Diguanyl_cyclase"/>
</dbReference>
<dbReference type="Gene3D" id="3.10.10.10">
    <property type="entry name" value="HIV Type 1 Reverse Transcriptase, subunit A, domain 1"/>
    <property type="match status" value="1"/>
</dbReference>
<evidence type="ECO:0008006" key="4">
    <source>
        <dbReference type="Google" id="ProtNLM"/>
    </source>
</evidence>
<dbReference type="InterPro" id="IPR043502">
    <property type="entry name" value="DNA/RNA_pol_sf"/>
</dbReference>
<reference evidence="2" key="1">
    <citation type="journal article" date="2022" name="bioRxiv">
        <title>Sequencing and chromosome-scale assembly of the giantPleurodeles waltlgenome.</title>
        <authorList>
            <person name="Brown T."/>
            <person name="Elewa A."/>
            <person name="Iarovenko S."/>
            <person name="Subramanian E."/>
            <person name="Araus A.J."/>
            <person name="Petzold A."/>
            <person name="Susuki M."/>
            <person name="Suzuki K.-i.T."/>
            <person name="Hayashi T."/>
            <person name="Toyoda A."/>
            <person name="Oliveira C."/>
            <person name="Osipova E."/>
            <person name="Leigh N.D."/>
            <person name="Simon A."/>
            <person name="Yun M.H."/>
        </authorList>
    </citation>
    <scope>NUCLEOTIDE SEQUENCE</scope>
    <source>
        <strain evidence="2">20211129_DDA</strain>
        <tissue evidence="2">Liver</tissue>
    </source>
</reference>
<keyword evidence="3" id="KW-1185">Reference proteome</keyword>
<evidence type="ECO:0000313" key="2">
    <source>
        <dbReference type="EMBL" id="KAJ1174995.1"/>
    </source>
</evidence>
<dbReference type="Gene3D" id="3.30.70.270">
    <property type="match status" value="1"/>
</dbReference>
<proteinExistence type="predicted"/>
<accession>A0AAV7TF08</accession>
<organism evidence="2 3">
    <name type="scientific">Pleurodeles waltl</name>
    <name type="common">Iberian ribbed newt</name>
    <dbReference type="NCBI Taxonomy" id="8319"/>
    <lineage>
        <taxon>Eukaryota</taxon>
        <taxon>Metazoa</taxon>
        <taxon>Chordata</taxon>
        <taxon>Craniata</taxon>
        <taxon>Vertebrata</taxon>
        <taxon>Euteleostomi</taxon>
        <taxon>Amphibia</taxon>
        <taxon>Batrachia</taxon>
        <taxon>Caudata</taxon>
        <taxon>Salamandroidea</taxon>
        <taxon>Salamandridae</taxon>
        <taxon>Pleurodelinae</taxon>
        <taxon>Pleurodeles</taxon>
    </lineage>
</organism>
<dbReference type="AlphaFoldDB" id="A0AAV7TF08"/>
<dbReference type="PANTHER" id="PTHR24559">
    <property type="entry name" value="TRANSPOSON TY3-I GAG-POL POLYPROTEIN"/>
    <property type="match status" value="1"/>
</dbReference>
<feature type="region of interest" description="Disordered" evidence="1">
    <location>
        <begin position="66"/>
        <end position="85"/>
    </location>
</feature>
<dbReference type="SUPFAM" id="SSF56672">
    <property type="entry name" value="DNA/RNA polymerases"/>
    <property type="match status" value="1"/>
</dbReference>
<evidence type="ECO:0000256" key="1">
    <source>
        <dbReference type="SAM" id="MobiDB-lite"/>
    </source>
</evidence>